<dbReference type="Proteomes" id="UP001558613">
    <property type="component" value="Unassembled WGS sequence"/>
</dbReference>
<keyword evidence="2" id="KW-1185">Reference proteome</keyword>
<name>A0ABR3NJP2_9TELE</name>
<comment type="caution">
    <text evidence="1">The sequence shown here is derived from an EMBL/GenBank/DDBJ whole genome shotgun (WGS) entry which is preliminary data.</text>
</comment>
<accession>A0ABR3NJP2</accession>
<dbReference type="EMBL" id="JAYMGO010000003">
    <property type="protein sequence ID" value="KAL1277057.1"/>
    <property type="molecule type" value="Genomic_DNA"/>
</dbReference>
<reference evidence="1 2" key="1">
    <citation type="submission" date="2023-09" db="EMBL/GenBank/DDBJ databases">
        <authorList>
            <person name="Wang M."/>
        </authorList>
    </citation>
    <scope>NUCLEOTIDE SEQUENCE [LARGE SCALE GENOMIC DNA]</scope>
    <source>
        <strain evidence="1">GT-2023</strain>
        <tissue evidence="1">Liver</tissue>
    </source>
</reference>
<evidence type="ECO:0000313" key="2">
    <source>
        <dbReference type="Proteomes" id="UP001558613"/>
    </source>
</evidence>
<evidence type="ECO:0000313" key="1">
    <source>
        <dbReference type="EMBL" id="KAL1277057.1"/>
    </source>
</evidence>
<protein>
    <submittedName>
        <fullName evidence="1">Uncharacterized protein</fullName>
    </submittedName>
</protein>
<gene>
    <name evidence="1" type="ORF">QQF64_023730</name>
</gene>
<proteinExistence type="predicted"/>
<sequence>MLSDTRWESRIDSIQAVRYQAGQVREALLEVRETTADPVVKVEAQSLAEEIGSYRFSICTVIWYDILSKIQHVSKLMQSPSMQIDVAVDLLKKTRDSLDSYRSTGFMSAQTTAKEMCEKMNVEAVLKQRRLRTTKKTLWL</sequence>
<organism evidence="1 2">
    <name type="scientific">Cirrhinus molitorella</name>
    <name type="common">mud carp</name>
    <dbReference type="NCBI Taxonomy" id="172907"/>
    <lineage>
        <taxon>Eukaryota</taxon>
        <taxon>Metazoa</taxon>
        <taxon>Chordata</taxon>
        <taxon>Craniata</taxon>
        <taxon>Vertebrata</taxon>
        <taxon>Euteleostomi</taxon>
        <taxon>Actinopterygii</taxon>
        <taxon>Neopterygii</taxon>
        <taxon>Teleostei</taxon>
        <taxon>Ostariophysi</taxon>
        <taxon>Cypriniformes</taxon>
        <taxon>Cyprinidae</taxon>
        <taxon>Labeoninae</taxon>
        <taxon>Labeonini</taxon>
        <taxon>Cirrhinus</taxon>
    </lineage>
</organism>